<accession>A0ABP3S6U8</accession>
<feature type="transmembrane region" description="Helical" evidence="1">
    <location>
        <begin position="425"/>
        <end position="449"/>
    </location>
</feature>
<proteinExistence type="predicted"/>
<dbReference type="PROSITE" id="PS51257">
    <property type="entry name" value="PROKAR_LIPOPROTEIN"/>
    <property type="match status" value="1"/>
</dbReference>
<comment type="caution">
    <text evidence="3">The sequence shown here is derived from an EMBL/GenBank/DDBJ whole genome shotgun (WGS) entry which is preliminary data.</text>
</comment>
<evidence type="ECO:0000313" key="4">
    <source>
        <dbReference type="Proteomes" id="UP001500957"/>
    </source>
</evidence>
<name>A0ABP3S6U8_9ACTN</name>
<feature type="chain" id="PRO_5046690285" evidence="2">
    <location>
        <begin position="26"/>
        <end position="452"/>
    </location>
</feature>
<dbReference type="EMBL" id="BAAAHE010000030">
    <property type="protein sequence ID" value="GAA0627791.1"/>
    <property type="molecule type" value="Genomic_DNA"/>
</dbReference>
<keyword evidence="1" id="KW-0812">Transmembrane</keyword>
<gene>
    <name evidence="3" type="ORF">GCM10009547_34240</name>
</gene>
<dbReference type="RefSeq" id="WP_344606949.1">
    <property type="nucleotide sequence ID" value="NZ_BAAAHE010000030.1"/>
</dbReference>
<evidence type="ECO:0000256" key="2">
    <source>
        <dbReference type="SAM" id="SignalP"/>
    </source>
</evidence>
<feature type="signal peptide" evidence="2">
    <location>
        <begin position="1"/>
        <end position="25"/>
    </location>
</feature>
<organism evidence="3 4">
    <name type="scientific">Sporichthya brevicatena</name>
    <dbReference type="NCBI Taxonomy" id="171442"/>
    <lineage>
        <taxon>Bacteria</taxon>
        <taxon>Bacillati</taxon>
        <taxon>Actinomycetota</taxon>
        <taxon>Actinomycetes</taxon>
        <taxon>Sporichthyales</taxon>
        <taxon>Sporichthyaceae</taxon>
        <taxon>Sporichthya</taxon>
    </lineage>
</organism>
<evidence type="ECO:0000313" key="3">
    <source>
        <dbReference type="EMBL" id="GAA0627791.1"/>
    </source>
</evidence>
<dbReference type="Proteomes" id="UP001500957">
    <property type="component" value="Unassembled WGS sequence"/>
</dbReference>
<evidence type="ECO:0000256" key="1">
    <source>
        <dbReference type="SAM" id="Phobius"/>
    </source>
</evidence>
<keyword evidence="4" id="KW-1185">Reference proteome</keyword>
<keyword evidence="1" id="KW-0472">Membrane</keyword>
<protein>
    <submittedName>
        <fullName evidence="3">Uncharacterized protein</fullName>
    </submittedName>
</protein>
<keyword evidence="2" id="KW-0732">Signal</keyword>
<keyword evidence="1" id="KW-1133">Transmembrane helix</keyword>
<sequence length="452" mass="44590">MVRTSSVVGVVVGLTCSCAWLGATAGSATAGAAYEALARTDASTVTVGNESIPTGIDIEAGGPVARVVQDSLGIRDASAALPYAGDTVAGLPGLGASLFGFSAPPYPFVAASTAGSPPQNVAYPGMNLEAESADLHSRARAVAGEPGAGASASASVVEERVGTVVAVASTAVDTIKLGPYGVLSNVRTVAEVAADGNSGKLTRSTSSSIGRISVPGLSFTVPDQSPGAVPIPIPLPGVPNQDPIPAPPFPFPGAGTTFHDPDLGVQDGYFTVTAPGQDGPQRYAVPTQPVLDALKAAGITLRFQAPEQTATGVIAGSYIVTYTLPAPPANSYWNGPTTITQTTAYGIASVNLTPTAAGSVVGAPDSAGTGSGVVPGVDAAGAVDLLPGTDAGALPGAVPATVDLYPTADRTQFTAAYPLGRGVDALYLTLLALAVVGALATAGVIRFGVRSS</sequence>
<reference evidence="4" key="1">
    <citation type="journal article" date="2019" name="Int. J. Syst. Evol. Microbiol.">
        <title>The Global Catalogue of Microorganisms (GCM) 10K type strain sequencing project: providing services to taxonomists for standard genome sequencing and annotation.</title>
        <authorList>
            <consortium name="The Broad Institute Genomics Platform"/>
            <consortium name="The Broad Institute Genome Sequencing Center for Infectious Disease"/>
            <person name="Wu L."/>
            <person name="Ma J."/>
        </authorList>
    </citation>
    <scope>NUCLEOTIDE SEQUENCE [LARGE SCALE GENOMIC DNA]</scope>
    <source>
        <strain evidence="4">JCM 10671</strain>
    </source>
</reference>